<proteinExistence type="predicted"/>
<dbReference type="GO" id="GO:0051603">
    <property type="term" value="P:proteolysis involved in protein catabolic process"/>
    <property type="evidence" value="ECO:0007669"/>
    <property type="project" value="InterPro"/>
</dbReference>
<dbReference type="InterPro" id="IPR023333">
    <property type="entry name" value="Proteasome_suB-type"/>
</dbReference>
<feature type="chain" id="PRO_5003262580" description="Proteasome endopeptidase complex" evidence="1">
    <location>
        <begin position="18"/>
        <end position="229"/>
    </location>
</feature>
<dbReference type="PANTHER" id="PTHR32194">
    <property type="entry name" value="METALLOPROTEASE TLDD"/>
    <property type="match status" value="1"/>
</dbReference>
<dbReference type="FunCoup" id="F0XZE6">
    <property type="interactions" value="437"/>
</dbReference>
<dbReference type="AlphaFoldDB" id="F0XZE6"/>
<keyword evidence="3" id="KW-1185">Reference proteome</keyword>
<reference evidence="2 3" key="1">
    <citation type="journal article" date="2011" name="Proc. Natl. Acad. Sci. U.S.A.">
        <title>Niche of harmful alga Aureococcus anophagefferens revealed through ecogenomics.</title>
        <authorList>
            <person name="Gobler C.J."/>
            <person name="Berry D.L."/>
            <person name="Dyhrman S.T."/>
            <person name="Wilhelm S.W."/>
            <person name="Salamov A."/>
            <person name="Lobanov A.V."/>
            <person name="Zhang Y."/>
            <person name="Collier J.L."/>
            <person name="Wurch L.L."/>
            <person name="Kustka A.B."/>
            <person name="Dill B.D."/>
            <person name="Shah M."/>
            <person name="VerBerkmoes N.C."/>
            <person name="Kuo A."/>
            <person name="Terry A."/>
            <person name="Pangilinan J."/>
            <person name="Lindquist E.A."/>
            <person name="Lucas S."/>
            <person name="Paulsen I.T."/>
            <person name="Hattenrath-Lehmann T.K."/>
            <person name="Talmage S.C."/>
            <person name="Walker E.A."/>
            <person name="Koch F."/>
            <person name="Burson A.M."/>
            <person name="Marcoval M.A."/>
            <person name="Tang Y.Z."/>
            <person name="Lecleir G.R."/>
            <person name="Coyne K.J."/>
            <person name="Berg G.M."/>
            <person name="Bertrand E.M."/>
            <person name="Saito M.A."/>
            <person name="Gladyshev V.N."/>
            <person name="Grigoriev I.V."/>
        </authorList>
    </citation>
    <scope>NUCLEOTIDE SEQUENCE [LARGE SCALE GENOMIC DNA]</scope>
    <source>
        <strain evidence="3">CCMP 1984</strain>
    </source>
</reference>
<name>F0XZE6_AURAN</name>
<dbReference type="SUPFAM" id="SSF56235">
    <property type="entry name" value="N-terminal nucleophile aminohydrolases (Ntn hydrolases)"/>
    <property type="match status" value="1"/>
</dbReference>
<dbReference type="Proteomes" id="UP000002729">
    <property type="component" value="Unassembled WGS sequence"/>
</dbReference>
<dbReference type="KEGG" id="aaf:AURANDRAFT_52492"/>
<dbReference type="InParanoid" id="F0XZE6"/>
<evidence type="ECO:0008006" key="4">
    <source>
        <dbReference type="Google" id="ProtNLM"/>
    </source>
</evidence>
<organism evidence="3">
    <name type="scientific">Aureococcus anophagefferens</name>
    <name type="common">Harmful bloom alga</name>
    <dbReference type="NCBI Taxonomy" id="44056"/>
    <lineage>
        <taxon>Eukaryota</taxon>
        <taxon>Sar</taxon>
        <taxon>Stramenopiles</taxon>
        <taxon>Ochrophyta</taxon>
        <taxon>Pelagophyceae</taxon>
        <taxon>Pelagomonadales</taxon>
        <taxon>Pelagomonadaceae</taxon>
        <taxon>Aureococcus</taxon>
    </lineage>
</organism>
<dbReference type="GeneID" id="20222201"/>
<gene>
    <name evidence="2" type="ORF">AURANDRAFT_52492</name>
</gene>
<dbReference type="PANTHER" id="PTHR32194:SF10">
    <property type="entry name" value="PROTEASOME SUBUNIT BETA TYPE-3"/>
    <property type="match status" value="1"/>
</dbReference>
<dbReference type="GO" id="GO:0005737">
    <property type="term" value="C:cytoplasm"/>
    <property type="evidence" value="ECO:0007669"/>
    <property type="project" value="TreeGrafter"/>
</dbReference>
<dbReference type="OMA" id="CESLWES"/>
<dbReference type="Gene3D" id="3.60.20.10">
    <property type="entry name" value="Glutamine Phosphoribosylpyrophosphate, subunit 1, domain 1"/>
    <property type="match status" value="1"/>
</dbReference>
<dbReference type="Pfam" id="PF00227">
    <property type="entry name" value="Proteasome"/>
    <property type="match status" value="1"/>
</dbReference>
<dbReference type="EMBL" id="GL833122">
    <property type="protein sequence ID" value="EGB11326.1"/>
    <property type="molecule type" value="Genomic_DNA"/>
</dbReference>
<dbReference type="eggNOG" id="KOG0180">
    <property type="taxonomic scope" value="Eukaryota"/>
</dbReference>
<dbReference type="InterPro" id="IPR029055">
    <property type="entry name" value="Ntn_hydrolases_N"/>
</dbReference>
<sequence length="229" mass="23335">MSRRAVAAALALAIAHASDPLSYHGGSVLAMAGKKSVALVLDKRLGQGNALVGDEACRVLECGPRAVLALRGLQGDVQTLLEDVDAKLRLRRLEEGPSAASEPKAVSALVSVMLYGGRLSGGAPGYAVEPVICGLGADGAPYLCAQDGLGARMVSDTFVVAGTAASSLYGACEATFEADLEGDALLDAALAAMAAGLDRDCLSGREVVVHVITRDGTTSMERTLEPSIP</sequence>
<protein>
    <recommendedName>
        <fullName evidence="4">Proteasome endopeptidase complex</fullName>
    </recommendedName>
</protein>
<dbReference type="OrthoDB" id="204949at2759"/>
<feature type="signal peptide" evidence="1">
    <location>
        <begin position="1"/>
        <end position="17"/>
    </location>
</feature>
<evidence type="ECO:0000313" key="3">
    <source>
        <dbReference type="Proteomes" id="UP000002729"/>
    </source>
</evidence>
<dbReference type="GO" id="GO:0005839">
    <property type="term" value="C:proteasome core complex"/>
    <property type="evidence" value="ECO:0007669"/>
    <property type="project" value="InterPro"/>
</dbReference>
<dbReference type="RefSeq" id="XP_009033706.1">
    <property type="nucleotide sequence ID" value="XM_009035458.1"/>
</dbReference>
<evidence type="ECO:0000313" key="2">
    <source>
        <dbReference type="EMBL" id="EGB11326.1"/>
    </source>
</evidence>
<keyword evidence="1" id="KW-0732">Signal</keyword>
<accession>F0XZE6</accession>
<dbReference type="InterPro" id="IPR001353">
    <property type="entry name" value="Proteasome_sua/b"/>
</dbReference>
<evidence type="ECO:0000256" key="1">
    <source>
        <dbReference type="SAM" id="SignalP"/>
    </source>
</evidence>